<evidence type="ECO:0000256" key="3">
    <source>
        <dbReference type="ARBA" id="ARBA00022692"/>
    </source>
</evidence>
<name>A0A644WKW4_9ZZZZ</name>
<feature type="transmembrane region" description="Helical" evidence="6">
    <location>
        <begin position="86"/>
        <end position="106"/>
    </location>
</feature>
<keyword evidence="3 6" id="KW-0812">Transmembrane</keyword>
<dbReference type="EMBL" id="VSSQ01001037">
    <property type="protein sequence ID" value="MPM04420.1"/>
    <property type="molecule type" value="Genomic_DNA"/>
</dbReference>
<dbReference type="Pfam" id="PF04138">
    <property type="entry name" value="GtrA_DPMS_TM"/>
    <property type="match status" value="1"/>
</dbReference>
<feature type="transmembrane region" description="Helical" evidence="6">
    <location>
        <begin position="48"/>
        <end position="74"/>
    </location>
</feature>
<keyword evidence="5 6" id="KW-0472">Membrane</keyword>
<dbReference type="GO" id="GO:0000271">
    <property type="term" value="P:polysaccharide biosynthetic process"/>
    <property type="evidence" value="ECO:0007669"/>
    <property type="project" value="InterPro"/>
</dbReference>
<dbReference type="InterPro" id="IPR007267">
    <property type="entry name" value="GtrA_DPMS_TM"/>
</dbReference>
<comment type="subcellular location">
    <subcellularLocation>
        <location evidence="1">Membrane</location>
        <topology evidence="1">Multi-pass membrane protein</topology>
    </subcellularLocation>
</comment>
<feature type="domain" description="GtrA/DPMS transmembrane" evidence="7">
    <location>
        <begin position="23"/>
        <end position="136"/>
    </location>
</feature>
<evidence type="ECO:0000256" key="1">
    <source>
        <dbReference type="ARBA" id="ARBA00004141"/>
    </source>
</evidence>
<reference evidence="8" key="1">
    <citation type="submission" date="2019-08" db="EMBL/GenBank/DDBJ databases">
        <authorList>
            <person name="Kucharzyk K."/>
            <person name="Murdoch R.W."/>
            <person name="Higgins S."/>
            <person name="Loffler F."/>
        </authorList>
    </citation>
    <scope>NUCLEOTIDE SEQUENCE</scope>
</reference>
<organism evidence="8">
    <name type="scientific">bioreactor metagenome</name>
    <dbReference type="NCBI Taxonomy" id="1076179"/>
    <lineage>
        <taxon>unclassified sequences</taxon>
        <taxon>metagenomes</taxon>
        <taxon>ecological metagenomes</taxon>
    </lineage>
</organism>
<evidence type="ECO:0000259" key="7">
    <source>
        <dbReference type="Pfam" id="PF04138"/>
    </source>
</evidence>
<evidence type="ECO:0000256" key="6">
    <source>
        <dbReference type="SAM" id="Phobius"/>
    </source>
</evidence>
<evidence type="ECO:0000313" key="8">
    <source>
        <dbReference type="EMBL" id="MPM04420.1"/>
    </source>
</evidence>
<dbReference type="PANTHER" id="PTHR38459:SF1">
    <property type="entry name" value="PROPHAGE BACTOPRENOL-LINKED GLUCOSE TRANSLOCASE HOMOLOG"/>
    <property type="match status" value="1"/>
</dbReference>
<feature type="transmembrane region" description="Helical" evidence="6">
    <location>
        <begin position="112"/>
        <end position="131"/>
    </location>
</feature>
<keyword evidence="4 6" id="KW-1133">Transmembrane helix</keyword>
<dbReference type="PANTHER" id="PTHR38459">
    <property type="entry name" value="PROPHAGE BACTOPRENOL-LINKED GLUCOSE TRANSLOCASE HOMOLOG"/>
    <property type="match status" value="1"/>
</dbReference>
<sequence length="147" mass="17014">MEKSKHKLLSVREDSRLLTQAFRYGAAAFLGFAADYLTLLLLKETFGLHYLFAVPIAFVVGIAVNYLVGVLFVFRRGNWSMRMELSLFLGISLLALAITELSMFLLTDLVRLDYRISRVLSGVVTYLFNFFSRRWILYRHHTHSEVK</sequence>
<evidence type="ECO:0000256" key="5">
    <source>
        <dbReference type="ARBA" id="ARBA00023136"/>
    </source>
</evidence>
<comment type="similarity">
    <text evidence="2">Belongs to the GtrA family.</text>
</comment>
<protein>
    <recommendedName>
        <fullName evidence="7">GtrA/DPMS transmembrane domain-containing protein</fullName>
    </recommendedName>
</protein>
<evidence type="ECO:0000256" key="2">
    <source>
        <dbReference type="ARBA" id="ARBA00009399"/>
    </source>
</evidence>
<dbReference type="AlphaFoldDB" id="A0A644WKW4"/>
<gene>
    <name evidence="8" type="ORF">SDC9_50697</name>
</gene>
<dbReference type="InterPro" id="IPR051401">
    <property type="entry name" value="GtrA_CellWall_Glycosyl"/>
</dbReference>
<accession>A0A644WKW4</accession>
<feature type="transmembrane region" description="Helical" evidence="6">
    <location>
        <begin position="21"/>
        <end position="42"/>
    </location>
</feature>
<dbReference type="GO" id="GO:0005886">
    <property type="term" value="C:plasma membrane"/>
    <property type="evidence" value="ECO:0007669"/>
    <property type="project" value="TreeGrafter"/>
</dbReference>
<comment type="caution">
    <text evidence="8">The sequence shown here is derived from an EMBL/GenBank/DDBJ whole genome shotgun (WGS) entry which is preliminary data.</text>
</comment>
<proteinExistence type="inferred from homology"/>
<evidence type="ECO:0000256" key="4">
    <source>
        <dbReference type="ARBA" id="ARBA00022989"/>
    </source>
</evidence>